<dbReference type="Proteomes" id="UP000184048">
    <property type="component" value="Unassembled WGS sequence"/>
</dbReference>
<dbReference type="AlphaFoldDB" id="A0A1M4UE33"/>
<dbReference type="EMBL" id="FQUU01000002">
    <property type="protein sequence ID" value="SHE54857.1"/>
    <property type="molecule type" value="Genomic_DNA"/>
</dbReference>
<gene>
    <name evidence="1" type="ORF">SAMN02745131_00615</name>
</gene>
<proteinExistence type="predicted"/>
<accession>A0A1M4UE33</accession>
<evidence type="ECO:0000313" key="2">
    <source>
        <dbReference type="Proteomes" id="UP000184048"/>
    </source>
</evidence>
<protein>
    <submittedName>
        <fullName evidence="1">Uncharacterized protein</fullName>
    </submittedName>
</protein>
<keyword evidence="2" id="KW-1185">Reference proteome</keyword>
<reference evidence="1 2" key="1">
    <citation type="submission" date="2016-11" db="EMBL/GenBank/DDBJ databases">
        <authorList>
            <person name="Jaros S."/>
            <person name="Januszkiewicz K."/>
            <person name="Wedrychowicz H."/>
        </authorList>
    </citation>
    <scope>NUCLEOTIDE SEQUENCE [LARGE SCALE GENOMIC DNA]</scope>
    <source>
        <strain evidence="1 2">DSM 18119</strain>
    </source>
</reference>
<organism evidence="1 2">
    <name type="scientific">Flavisolibacter ginsengisoli DSM 18119</name>
    <dbReference type="NCBI Taxonomy" id="1121884"/>
    <lineage>
        <taxon>Bacteria</taxon>
        <taxon>Pseudomonadati</taxon>
        <taxon>Bacteroidota</taxon>
        <taxon>Chitinophagia</taxon>
        <taxon>Chitinophagales</taxon>
        <taxon>Chitinophagaceae</taxon>
        <taxon>Flavisolibacter</taxon>
    </lineage>
</organism>
<sequence length="55" mass="6412">MKCECGHFFDMRDLNDVIKHLHKMQSSMPGNNYSHSVKIGEPMAYTRSKKKLDLN</sequence>
<name>A0A1M4UE33_9BACT</name>
<evidence type="ECO:0000313" key="1">
    <source>
        <dbReference type="EMBL" id="SHE54857.1"/>
    </source>
</evidence>